<protein>
    <submittedName>
        <fullName evidence="2">Helix-turn-helix domain-containing protein</fullName>
    </submittedName>
</protein>
<dbReference type="CDD" id="cd00093">
    <property type="entry name" value="HTH_XRE"/>
    <property type="match status" value="1"/>
</dbReference>
<dbReference type="AlphaFoldDB" id="A0A923RMJ2"/>
<keyword evidence="3" id="KW-1185">Reference proteome</keyword>
<sequence>MDIRGMRMRLGDTQSEFAARYHIPRRTIQNWETGVRKPPEYIISLLEYRIQEDLINRKTTELPKYDPQKQDLPRRSEFVGAISWLKAVRECIGEPVVFALDEALMCQGKFGGRSDEYLVWVYGNDSVTRFNGVVVLGNQISQYYVNNRNGLDFTNFNRTLCDALANESILDMQGITEAVSRYYYSNGDSFDGIYVAPEYQEQFERLANEAIDYYES</sequence>
<gene>
    <name evidence="2" type="ORF">H8S44_06925</name>
</gene>
<dbReference type="InterPro" id="IPR010982">
    <property type="entry name" value="Lambda_DNA-bd_dom_sf"/>
</dbReference>
<comment type="caution">
    <text evidence="2">The sequence shown here is derived from an EMBL/GenBank/DDBJ whole genome shotgun (WGS) entry which is preliminary data.</text>
</comment>
<evidence type="ECO:0000313" key="3">
    <source>
        <dbReference type="Proteomes" id="UP000649345"/>
    </source>
</evidence>
<proteinExistence type="predicted"/>
<dbReference type="RefSeq" id="WP_186871852.1">
    <property type="nucleotide sequence ID" value="NZ_JACOOR010000003.1"/>
</dbReference>
<organism evidence="2 3">
    <name type="scientific">Anaerosacchariphilus hominis</name>
    <dbReference type="NCBI Taxonomy" id="2763017"/>
    <lineage>
        <taxon>Bacteria</taxon>
        <taxon>Bacillati</taxon>
        <taxon>Bacillota</taxon>
        <taxon>Clostridia</taxon>
        <taxon>Lachnospirales</taxon>
        <taxon>Lachnospiraceae</taxon>
        <taxon>Anaerosacchariphilus</taxon>
    </lineage>
</organism>
<accession>A0A923RMJ2</accession>
<evidence type="ECO:0000313" key="2">
    <source>
        <dbReference type="EMBL" id="MBC5659501.1"/>
    </source>
</evidence>
<dbReference type="Pfam" id="PF01381">
    <property type="entry name" value="HTH_3"/>
    <property type="match status" value="1"/>
</dbReference>
<dbReference type="SUPFAM" id="SSF47413">
    <property type="entry name" value="lambda repressor-like DNA-binding domains"/>
    <property type="match status" value="1"/>
</dbReference>
<reference evidence="2" key="1">
    <citation type="submission" date="2020-08" db="EMBL/GenBank/DDBJ databases">
        <title>Genome public.</title>
        <authorList>
            <person name="Liu C."/>
            <person name="Sun Q."/>
        </authorList>
    </citation>
    <scope>NUCLEOTIDE SEQUENCE</scope>
    <source>
        <strain evidence="2">NSJ-68</strain>
    </source>
</reference>
<dbReference type="Proteomes" id="UP000649345">
    <property type="component" value="Unassembled WGS sequence"/>
</dbReference>
<evidence type="ECO:0000259" key="1">
    <source>
        <dbReference type="PROSITE" id="PS50943"/>
    </source>
</evidence>
<dbReference type="EMBL" id="JACOOR010000003">
    <property type="protein sequence ID" value="MBC5659501.1"/>
    <property type="molecule type" value="Genomic_DNA"/>
</dbReference>
<dbReference type="GO" id="GO:0003677">
    <property type="term" value="F:DNA binding"/>
    <property type="evidence" value="ECO:0007669"/>
    <property type="project" value="InterPro"/>
</dbReference>
<feature type="domain" description="HTH cro/C1-type" evidence="1">
    <location>
        <begin position="3"/>
        <end position="38"/>
    </location>
</feature>
<name>A0A923RMJ2_9FIRM</name>
<dbReference type="PROSITE" id="PS50943">
    <property type="entry name" value="HTH_CROC1"/>
    <property type="match status" value="1"/>
</dbReference>
<dbReference type="InterPro" id="IPR001387">
    <property type="entry name" value="Cro/C1-type_HTH"/>
</dbReference>
<dbReference type="Gene3D" id="1.10.260.40">
    <property type="entry name" value="lambda repressor-like DNA-binding domains"/>
    <property type="match status" value="1"/>
</dbReference>